<evidence type="ECO:0000256" key="5">
    <source>
        <dbReference type="ARBA" id="ARBA00023136"/>
    </source>
</evidence>
<comment type="caution">
    <text evidence="7">The sequence shown here is derived from an EMBL/GenBank/DDBJ whole genome shotgun (WGS) entry which is preliminary data.</text>
</comment>
<dbReference type="InterPro" id="IPR004960">
    <property type="entry name" value="LipA_acyltrans"/>
</dbReference>
<evidence type="ECO:0000256" key="2">
    <source>
        <dbReference type="ARBA" id="ARBA00022475"/>
    </source>
</evidence>
<evidence type="ECO:0000313" key="8">
    <source>
        <dbReference type="Proteomes" id="UP000011744"/>
    </source>
</evidence>
<dbReference type="RefSeq" id="WP_008615820.1">
    <property type="nucleotide sequence ID" value="NZ_AONQ01000014.1"/>
</dbReference>
<protein>
    <submittedName>
        <fullName evidence="7">Lauroyl/myristoyl acyltransferase</fullName>
    </submittedName>
</protein>
<evidence type="ECO:0000256" key="1">
    <source>
        <dbReference type="ARBA" id="ARBA00004533"/>
    </source>
</evidence>
<accession>M2YCD4</accession>
<dbReference type="Proteomes" id="UP000011744">
    <property type="component" value="Unassembled WGS sequence"/>
</dbReference>
<keyword evidence="8" id="KW-1185">Reference proteome</keyword>
<dbReference type="STRING" id="1244869.H261_07086"/>
<dbReference type="PIRSF" id="PIRSF026649">
    <property type="entry name" value="MsbB"/>
    <property type="match status" value="1"/>
</dbReference>
<comment type="subcellular location">
    <subcellularLocation>
        <location evidence="1">Cell inner membrane</location>
    </subcellularLocation>
</comment>
<dbReference type="OrthoDB" id="9801955at2"/>
<dbReference type="GO" id="GO:0016746">
    <property type="term" value="F:acyltransferase activity"/>
    <property type="evidence" value="ECO:0007669"/>
    <property type="project" value="UniProtKB-KW"/>
</dbReference>
<dbReference type="AlphaFoldDB" id="M2YCD4"/>
<keyword evidence="2" id="KW-1003">Cell membrane</keyword>
<dbReference type="GO" id="GO:0005886">
    <property type="term" value="C:plasma membrane"/>
    <property type="evidence" value="ECO:0007669"/>
    <property type="project" value="UniProtKB-SubCell"/>
</dbReference>
<evidence type="ECO:0000313" key="7">
    <source>
        <dbReference type="EMBL" id="EME70651.1"/>
    </source>
</evidence>
<dbReference type="PANTHER" id="PTHR30606">
    <property type="entry name" value="LIPID A BIOSYNTHESIS LAUROYL ACYLTRANSFERASE"/>
    <property type="match status" value="1"/>
</dbReference>
<dbReference type="eggNOG" id="COG1560">
    <property type="taxonomic scope" value="Bacteria"/>
</dbReference>
<organism evidence="7 8">
    <name type="scientific">Paramagnetospirillum caucaseum</name>
    <dbReference type="NCBI Taxonomy" id="1244869"/>
    <lineage>
        <taxon>Bacteria</taxon>
        <taxon>Pseudomonadati</taxon>
        <taxon>Pseudomonadota</taxon>
        <taxon>Alphaproteobacteria</taxon>
        <taxon>Rhodospirillales</taxon>
        <taxon>Magnetospirillaceae</taxon>
        <taxon>Paramagnetospirillum</taxon>
    </lineage>
</organism>
<keyword evidence="5" id="KW-0472">Membrane</keyword>
<keyword evidence="6 7" id="KW-0012">Acyltransferase</keyword>
<gene>
    <name evidence="7" type="ORF">H261_07086</name>
</gene>
<dbReference type="PATRIC" id="fig|1244869.3.peg.1431"/>
<dbReference type="GO" id="GO:0009247">
    <property type="term" value="P:glycolipid biosynthetic process"/>
    <property type="evidence" value="ECO:0007669"/>
    <property type="project" value="UniProtKB-ARBA"/>
</dbReference>
<keyword evidence="4 7" id="KW-0808">Transferase</keyword>
<dbReference type="PANTHER" id="PTHR30606:SF9">
    <property type="entry name" value="LIPID A BIOSYNTHESIS LAUROYLTRANSFERASE"/>
    <property type="match status" value="1"/>
</dbReference>
<name>M2YCD4_9PROT</name>
<reference evidence="7 8" key="1">
    <citation type="journal article" date="2014" name="Genome Announc.">
        <title>Draft Genome Sequence of Magnetospirillum sp. Strain SO-1, a Freshwater Magnetotactic Bacterium Isolated from the Ol'khovka River, Russia.</title>
        <authorList>
            <person name="Grouzdev D.S."/>
            <person name="Dziuba M.V."/>
            <person name="Sukhacheva M.S."/>
            <person name="Mardanov A.V."/>
            <person name="Beletskiy A.V."/>
            <person name="Kuznetsov B.B."/>
            <person name="Skryabin K.G."/>
        </authorList>
    </citation>
    <scope>NUCLEOTIDE SEQUENCE [LARGE SCALE GENOMIC DNA]</scope>
    <source>
        <strain evidence="7 8">SO-1</strain>
    </source>
</reference>
<dbReference type="CDD" id="cd07984">
    <property type="entry name" value="LPLAT_LABLAT-like"/>
    <property type="match status" value="1"/>
</dbReference>
<sequence>MKGKELRQRLEALGARAVWGLFALLPLDAASGLGGWLGRTVGPLLGGVNRVARRNLKAAFPDKGDAEINAVIRAMWDNIGRVAGEFPHLKRIAAERVELIGGENIDLLRDDGQAGIFISGHIGNWEINGAVAARHGLPLHLVYRAANNPFVEDLYRRGRADACHALIQKGSEGARQALLVLKKGGHLGMLVDQKMNDGVPIPFFGRDAMTAPAQAAFATKFKCPLVPARVERLKGAHFRLTVLPPMDFPHTNDNHEDNRLLLVRINALLEDWIRERPEQWLWVHRRWPE</sequence>
<keyword evidence="3" id="KW-0997">Cell inner membrane</keyword>
<dbReference type="Pfam" id="PF03279">
    <property type="entry name" value="Lip_A_acyltrans"/>
    <property type="match status" value="1"/>
</dbReference>
<dbReference type="EMBL" id="AONQ01000014">
    <property type="protein sequence ID" value="EME70651.1"/>
    <property type="molecule type" value="Genomic_DNA"/>
</dbReference>
<evidence type="ECO:0000256" key="3">
    <source>
        <dbReference type="ARBA" id="ARBA00022519"/>
    </source>
</evidence>
<evidence type="ECO:0000256" key="4">
    <source>
        <dbReference type="ARBA" id="ARBA00022679"/>
    </source>
</evidence>
<evidence type="ECO:0000256" key="6">
    <source>
        <dbReference type="ARBA" id="ARBA00023315"/>
    </source>
</evidence>
<proteinExistence type="predicted"/>